<dbReference type="Gene3D" id="3.90.320.10">
    <property type="match status" value="1"/>
</dbReference>
<accession>A0ABX2T203</accession>
<organism evidence="2 3">
    <name type="scientific">Azospirillum oleiclasticum</name>
    <dbReference type="NCBI Taxonomy" id="2735135"/>
    <lineage>
        <taxon>Bacteria</taxon>
        <taxon>Pseudomonadati</taxon>
        <taxon>Pseudomonadota</taxon>
        <taxon>Alphaproteobacteria</taxon>
        <taxon>Rhodospirillales</taxon>
        <taxon>Azospirillaceae</taxon>
        <taxon>Azospirillum</taxon>
    </lineage>
</organism>
<dbReference type="InterPro" id="IPR019080">
    <property type="entry name" value="YqaJ_viral_recombinase"/>
</dbReference>
<protein>
    <recommendedName>
        <fullName evidence="1">YqaJ viral recombinase domain-containing protein</fullName>
    </recommendedName>
</protein>
<dbReference type="InterPro" id="IPR011604">
    <property type="entry name" value="PDDEXK-like_dom_sf"/>
</dbReference>
<sequence>MTISNEQRALRAGCVGSSDAVRIMAGEWPALWREKTGRAEPAELDFVAAVQIGIATEHLHPRFVTRATGLSCVAAKVTAAHPDFDWMVAHPDFFAWEGEATEAPSDLIVEAKFSSGFQTNAALVERYWWQLQHQFLVTGMERGLLSILRPTGHEVEWIERSASDAGRLLDTLQAFWWYVTNDVEPSGQPAVDAPRREEFRVVDMGRHDRFAALAATLAGQRHTVRTVREVETALKALMPDDARIAFANGVYVSRDRDGRLSLRYGLPSRRALDGAEVWKPDYSPHPSLEAVLAAGWGEGNTRTCEKEDSFRWAV</sequence>
<evidence type="ECO:0000259" key="1">
    <source>
        <dbReference type="Pfam" id="PF09588"/>
    </source>
</evidence>
<comment type="caution">
    <text evidence="2">The sequence shown here is derived from an EMBL/GenBank/DDBJ whole genome shotgun (WGS) entry which is preliminary data.</text>
</comment>
<evidence type="ECO:0000313" key="3">
    <source>
        <dbReference type="Proteomes" id="UP000584642"/>
    </source>
</evidence>
<dbReference type="EMBL" id="JABFDB010000001">
    <property type="protein sequence ID" value="NYZ18121.1"/>
    <property type="molecule type" value="Genomic_DNA"/>
</dbReference>
<dbReference type="RefSeq" id="WP_180279892.1">
    <property type="nucleotide sequence ID" value="NZ_JABFDB010000001.1"/>
</dbReference>
<keyword evidence="3" id="KW-1185">Reference proteome</keyword>
<proteinExistence type="predicted"/>
<dbReference type="SUPFAM" id="SSF52980">
    <property type="entry name" value="Restriction endonuclease-like"/>
    <property type="match status" value="1"/>
</dbReference>
<reference evidence="2 3" key="1">
    <citation type="submission" date="2020-05" db="EMBL/GenBank/DDBJ databases">
        <title>Azospirillum oleiclasticum sp. nov, a nitrogen-fixing and heavy crude oil-emulsifying bacterium isolated from the crude oil of Yumen Oilfield.</title>
        <authorList>
            <person name="Wu D."/>
            <person name="Cai M."/>
            <person name="Zhang X."/>
        </authorList>
    </citation>
    <scope>NUCLEOTIDE SEQUENCE [LARGE SCALE GENOMIC DNA]</scope>
    <source>
        <strain evidence="2 3">ROY-1-1-2</strain>
    </source>
</reference>
<name>A0ABX2T203_9PROT</name>
<dbReference type="InterPro" id="IPR011335">
    <property type="entry name" value="Restrct_endonuc-II-like"/>
</dbReference>
<evidence type="ECO:0000313" key="2">
    <source>
        <dbReference type="EMBL" id="NYZ18121.1"/>
    </source>
</evidence>
<gene>
    <name evidence="2" type="ORF">HND93_00230</name>
</gene>
<dbReference type="Proteomes" id="UP000584642">
    <property type="component" value="Unassembled WGS sequence"/>
</dbReference>
<dbReference type="Pfam" id="PF09588">
    <property type="entry name" value="YqaJ"/>
    <property type="match status" value="1"/>
</dbReference>
<feature type="domain" description="YqaJ viral recombinase" evidence="1">
    <location>
        <begin position="10"/>
        <end position="141"/>
    </location>
</feature>